<reference evidence="1" key="1">
    <citation type="journal article" date="2020" name="bioRxiv">
        <title>Comparative genomics of Chlamydomonas.</title>
        <authorList>
            <person name="Craig R.J."/>
            <person name="Hasan A.R."/>
            <person name="Ness R.W."/>
            <person name="Keightley P.D."/>
        </authorList>
    </citation>
    <scope>NUCLEOTIDE SEQUENCE</scope>
    <source>
        <strain evidence="1">CCAP 11/70</strain>
    </source>
</reference>
<accession>A0A835YG27</accession>
<proteinExistence type="predicted"/>
<name>A0A835YG27_9CHLO</name>
<evidence type="ECO:0000313" key="2">
    <source>
        <dbReference type="Proteomes" id="UP000612055"/>
    </source>
</evidence>
<gene>
    <name evidence="1" type="ORF">HYH03_001329</name>
</gene>
<dbReference type="EMBL" id="JAEHOE010000003">
    <property type="protein sequence ID" value="KAG2500558.1"/>
    <property type="molecule type" value="Genomic_DNA"/>
</dbReference>
<protein>
    <submittedName>
        <fullName evidence="1">Uncharacterized protein</fullName>
    </submittedName>
</protein>
<sequence>MAPPASSAVHQRGLRGLRTGFSRVAFQARRPAHCILKPVAAHPSSLGVSSVVETHFGKGTSPSAARPWDSAAEEARFHIEASWLSGGDRQWLWRLLGERRQALADAVRSRLAPLLPQGQVFSLGQLLLLSKEALLETVRLLLAYEYGMEPDHVKPHMRVTDLSYDDDAYDRFREVVGRCLPLGRPPAEGELEADVVTIQDMSEWLYDRLSAEREYWGEW</sequence>
<dbReference type="OrthoDB" id="537991at2759"/>
<organism evidence="1 2">
    <name type="scientific">Edaphochlamys debaryana</name>
    <dbReference type="NCBI Taxonomy" id="47281"/>
    <lineage>
        <taxon>Eukaryota</taxon>
        <taxon>Viridiplantae</taxon>
        <taxon>Chlorophyta</taxon>
        <taxon>core chlorophytes</taxon>
        <taxon>Chlorophyceae</taxon>
        <taxon>CS clade</taxon>
        <taxon>Chlamydomonadales</taxon>
        <taxon>Chlamydomonadales incertae sedis</taxon>
        <taxon>Edaphochlamys</taxon>
    </lineage>
</organism>
<dbReference type="AlphaFoldDB" id="A0A835YG27"/>
<evidence type="ECO:0000313" key="1">
    <source>
        <dbReference type="EMBL" id="KAG2500558.1"/>
    </source>
</evidence>
<keyword evidence="2" id="KW-1185">Reference proteome</keyword>
<comment type="caution">
    <text evidence="1">The sequence shown here is derived from an EMBL/GenBank/DDBJ whole genome shotgun (WGS) entry which is preliminary data.</text>
</comment>
<dbReference type="Proteomes" id="UP000612055">
    <property type="component" value="Unassembled WGS sequence"/>
</dbReference>